<evidence type="ECO:0000313" key="2">
    <source>
        <dbReference type="EMBL" id="MXR67952.1"/>
    </source>
</evidence>
<dbReference type="EMBL" id="WRPA01000003">
    <property type="protein sequence ID" value="MXR67952.1"/>
    <property type="molecule type" value="Genomic_DNA"/>
</dbReference>
<keyword evidence="3" id="KW-1185">Reference proteome</keyword>
<feature type="signal peptide" evidence="1">
    <location>
        <begin position="1"/>
        <end position="26"/>
    </location>
</feature>
<evidence type="ECO:0000256" key="1">
    <source>
        <dbReference type="SAM" id="SignalP"/>
    </source>
</evidence>
<feature type="chain" id="PRO_5026699863" evidence="1">
    <location>
        <begin position="27"/>
        <end position="487"/>
    </location>
</feature>
<dbReference type="AlphaFoldDB" id="A0A6L7HUH9"/>
<dbReference type="Proteomes" id="UP000474778">
    <property type="component" value="Unassembled WGS sequence"/>
</dbReference>
<organism evidence="2 3">
    <name type="scientific">Shewanella insulae</name>
    <dbReference type="NCBI Taxonomy" id="2681496"/>
    <lineage>
        <taxon>Bacteria</taxon>
        <taxon>Pseudomonadati</taxon>
        <taxon>Pseudomonadota</taxon>
        <taxon>Gammaproteobacteria</taxon>
        <taxon>Alteromonadales</taxon>
        <taxon>Shewanellaceae</taxon>
        <taxon>Shewanella</taxon>
    </lineage>
</organism>
<proteinExistence type="predicted"/>
<accession>A0A6L7HUH9</accession>
<sequence>MRSTLRTLSNYTLLFGSLCLTANSSAEGNNREDDEIARILDKHPNCIETTLAPISLTLTSKKYPAETRPLESEAFKAALTQLTQQATDKGAEVIVLTQVSNHILSKSKAKRLSQRSSQETVKVTQLKTHLEAELYRLCEHDKSLSQQATSYDSNGYEIHQSQFEYTFEPPTPKSAAKLAAAKTLPPAIVSLDEGVYGATLGMKPEELYQLLGPASIELPLTSENFAWGYGRHLWFVFTKEHLAAISTDFGPLNSTGKNLIDYRDGFDDAPWLINGKIAYRTPITQVLHTLGLKQTKKGSNHLQLSDGDRQLVLNFDTFSQSGEAKPESLFTGFSLYQDRKALSVQGKQPSTDTLSPLLKQLTPSYSGERPGLKQIQKTYPTMAKLAISGDGEWWLLGNHLQLKFDDDTLHKVRVASGIYQQASDAALTELWDKMAIPSQKDKLLAQFQQANDEFDSVDIYEESYSLVAKYDSYDDDAALYELEITYF</sequence>
<gene>
    <name evidence="2" type="ORF">GNT65_04600</name>
</gene>
<dbReference type="RefSeq" id="WP_160793940.1">
    <property type="nucleotide sequence ID" value="NZ_WRPA01000003.1"/>
</dbReference>
<name>A0A6L7HUH9_9GAMM</name>
<comment type="caution">
    <text evidence="2">The sequence shown here is derived from an EMBL/GenBank/DDBJ whole genome shotgun (WGS) entry which is preliminary data.</text>
</comment>
<keyword evidence="1" id="KW-0732">Signal</keyword>
<evidence type="ECO:0000313" key="3">
    <source>
        <dbReference type="Proteomes" id="UP000474778"/>
    </source>
</evidence>
<reference evidence="2 3" key="1">
    <citation type="submission" date="2019-12" db="EMBL/GenBank/DDBJ databases">
        <title>Shewanella insulae sp. nov., isolated from a tidal flat.</title>
        <authorList>
            <person name="Yoon J.-H."/>
        </authorList>
    </citation>
    <scope>NUCLEOTIDE SEQUENCE [LARGE SCALE GENOMIC DNA]</scope>
    <source>
        <strain evidence="2 3">JBTF-M18</strain>
    </source>
</reference>
<protein>
    <submittedName>
        <fullName evidence="2">Uncharacterized protein</fullName>
    </submittedName>
</protein>